<dbReference type="KEGG" id="ker:91098879"/>
<organism evidence="3 4">
    <name type="scientific">Kwoniella europaea PYCC6329</name>
    <dbReference type="NCBI Taxonomy" id="1423913"/>
    <lineage>
        <taxon>Eukaryota</taxon>
        <taxon>Fungi</taxon>
        <taxon>Dikarya</taxon>
        <taxon>Basidiomycota</taxon>
        <taxon>Agaricomycotina</taxon>
        <taxon>Tremellomycetes</taxon>
        <taxon>Tremellales</taxon>
        <taxon>Cryptococcaceae</taxon>
        <taxon>Kwoniella</taxon>
    </lineage>
</organism>
<evidence type="ECO:0000256" key="1">
    <source>
        <dbReference type="ARBA" id="ARBA00022801"/>
    </source>
</evidence>
<sequence>MSTSSSYQPQWSLLLQAKAFRIAASLGIGTQNYLSSKGSFESRVEWIDSILGIKQAKNAIRLDIYNKPSSTSTSSTDRPNARACEGASDLRPGLIIFHGGGFVIGSGSDDILFAQQSIDQLGAVAIGVSYRLAPEHPFPIPVEDCVSAIIHTYNHAEKYGIDKDKLIVAGFSAGGNLALSSHHVLSQLCTTRTTAAAATTASENGYVIPDGMEIPKIKGLILIYPSLDWTISREEKTSNLCDPNHALPQSMTRLFDLSYFPKELRYDRADYRLSPGIAPDELVEKLPPVCMTVCEYDMLRAEGMDFVDRLQKMGKDVDWNEIKGEKHGWDKPPPLYPKDSVGREYKRIFEVAKKWLE</sequence>
<dbReference type="InterPro" id="IPR013094">
    <property type="entry name" value="AB_hydrolase_3"/>
</dbReference>
<dbReference type="EMBL" id="CP144089">
    <property type="protein sequence ID" value="WWD02037.1"/>
    <property type="molecule type" value="Genomic_DNA"/>
</dbReference>
<keyword evidence="1" id="KW-0378">Hydrolase</keyword>
<name>A0AAX4K6G8_9TREE</name>
<accession>A0AAX4K6G8</accession>
<dbReference type="InterPro" id="IPR029058">
    <property type="entry name" value="AB_hydrolase_fold"/>
</dbReference>
<dbReference type="PANTHER" id="PTHR48081:SF8">
    <property type="entry name" value="ALPHA_BETA HYDROLASE FOLD-3 DOMAIN-CONTAINING PROTEIN-RELATED"/>
    <property type="match status" value="1"/>
</dbReference>
<reference evidence="3 4" key="1">
    <citation type="submission" date="2024-01" db="EMBL/GenBank/DDBJ databases">
        <title>Comparative genomics of Cryptococcus and Kwoniella reveals pathogenesis evolution and contrasting modes of karyotype evolution via chromosome fusion or intercentromeric recombination.</title>
        <authorList>
            <person name="Coelho M.A."/>
            <person name="David-Palma M."/>
            <person name="Shea T."/>
            <person name="Bowers K."/>
            <person name="McGinley-Smith S."/>
            <person name="Mohammad A.W."/>
            <person name="Gnirke A."/>
            <person name="Yurkov A.M."/>
            <person name="Nowrousian M."/>
            <person name="Sun S."/>
            <person name="Cuomo C.A."/>
            <person name="Heitman J."/>
        </authorList>
    </citation>
    <scope>NUCLEOTIDE SEQUENCE [LARGE SCALE GENOMIC DNA]</scope>
    <source>
        <strain evidence="3 4">PYCC6329</strain>
    </source>
</reference>
<dbReference type="GO" id="GO:0016787">
    <property type="term" value="F:hydrolase activity"/>
    <property type="evidence" value="ECO:0007669"/>
    <property type="project" value="UniProtKB-KW"/>
</dbReference>
<feature type="domain" description="Alpha/beta hydrolase fold-3" evidence="2">
    <location>
        <begin position="94"/>
        <end position="329"/>
    </location>
</feature>
<dbReference type="RefSeq" id="XP_066080004.1">
    <property type="nucleotide sequence ID" value="XM_066223907.1"/>
</dbReference>
<dbReference type="Proteomes" id="UP001358614">
    <property type="component" value="Chromosome 1"/>
</dbReference>
<protein>
    <recommendedName>
        <fullName evidence="2">Alpha/beta hydrolase fold-3 domain-containing protein</fullName>
    </recommendedName>
</protein>
<evidence type="ECO:0000313" key="4">
    <source>
        <dbReference type="Proteomes" id="UP001358614"/>
    </source>
</evidence>
<dbReference type="InterPro" id="IPR050300">
    <property type="entry name" value="GDXG_lipolytic_enzyme"/>
</dbReference>
<gene>
    <name evidence="3" type="ORF">V865_000075</name>
</gene>
<evidence type="ECO:0000313" key="3">
    <source>
        <dbReference type="EMBL" id="WWD02037.1"/>
    </source>
</evidence>
<keyword evidence="4" id="KW-1185">Reference proteome</keyword>
<dbReference type="Pfam" id="PF07859">
    <property type="entry name" value="Abhydrolase_3"/>
    <property type="match status" value="1"/>
</dbReference>
<dbReference type="AlphaFoldDB" id="A0AAX4K6G8"/>
<dbReference type="SUPFAM" id="SSF53474">
    <property type="entry name" value="alpha/beta-Hydrolases"/>
    <property type="match status" value="1"/>
</dbReference>
<dbReference type="PANTHER" id="PTHR48081">
    <property type="entry name" value="AB HYDROLASE SUPERFAMILY PROTEIN C4A8.06C"/>
    <property type="match status" value="1"/>
</dbReference>
<dbReference type="GeneID" id="91098879"/>
<dbReference type="Gene3D" id="3.40.50.1820">
    <property type="entry name" value="alpha/beta hydrolase"/>
    <property type="match status" value="1"/>
</dbReference>
<evidence type="ECO:0000259" key="2">
    <source>
        <dbReference type="Pfam" id="PF07859"/>
    </source>
</evidence>
<proteinExistence type="predicted"/>